<dbReference type="Proteomes" id="UP001151081">
    <property type="component" value="Unassembled WGS sequence"/>
</dbReference>
<accession>A0A9X3XEI0</accession>
<protein>
    <recommendedName>
        <fullName evidence="3">HEAT repeat protein</fullName>
    </recommendedName>
</protein>
<dbReference type="InterPro" id="IPR016024">
    <property type="entry name" value="ARM-type_fold"/>
</dbReference>
<dbReference type="RefSeq" id="WP_272425247.1">
    <property type="nucleotide sequence ID" value="NZ_JAGTJJ010000040.1"/>
</dbReference>
<comment type="caution">
    <text evidence="1">The sequence shown here is derived from an EMBL/GenBank/DDBJ whole genome shotgun (WGS) entry which is preliminary data.</text>
</comment>
<sequence>MTFVPLVGIDAIIAKLNAPAERALATEELAQLGPSTIPYLVEAARGTWKNAWGVPCENDLQIRTGAVIALSRMGAAASEALPVLEALVAFAPLRRELVQAFAAIKEGSRRAEVVESCTAALVQLQKDPDPEVRCAAERALRGPGPRDR</sequence>
<dbReference type="EMBL" id="JAGTJJ010000040">
    <property type="protein sequence ID" value="MDC3986536.1"/>
    <property type="molecule type" value="Genomic_DNA"/>
</dbReference>
<dbReference type="InterPro" id="IPR011989">
    <property type="entry name" value="ARM-like"/>
</dbReference>
<evidence type="ECO:0008006" key="3">
    <source>
        <dbReference type="Google" id="ProtNLM"/>
    </source>
</evidence>
<name>A0A9X3XEI0_9BACT</name>
<organism evidence="1 2">
    <name type="scientific">Polyangium jinanense</name>
    <dbReference type="NCBI Taxonomy" id="2829994"/>
    <lineage>
        <taxon>Bacteria</taxon>
        <taxon>Pseudomonadati</taxon>
        <taxon>Myxococcota</taxon>
        <taxon>Polyangia</taxon>
        <taxon>Polyangiales</taxon>
        <taxon>Polyangiaceae</taxon>
        <taxon>Polyangium</taxon>
    </lineage>
</organism>
<dbReference type="Gene3D" id="1.25.10.10">
    <property type="entry name" value="Leucine-rich Repeat Variant"/>
    <property type="match status" value="1"/>
</dbReference>
<keyword evidence="2" id="KW-1185">Reference proteome</keyword>
<dbReference type="AlphaFoldDB" id="A0A9X3XEI0"/>
<evidence type="ECO:0000313" key="1">
    <source>
        <dbReference type="EMBL" id="MDC3986536.1"/>
    </source>
</evidence>
<gene>
    <name evidence="1" type="ORF">KEG57_39035</name>
</gene>
<proteinExistence type="predicted"/>
<dbReference type="SUPFAM" id="SSF48371">
    <property type="entry name" value="ARM repeat"/>
    <property type="match status" value="1"/>
</dbReference>
<evidence type="ECO:0000313" key="2">
    <source>
        <dbReference type="Proteomes" id="UP001151081"/>
    </source>
</evidence>
<reference evidence="1 2" key="1">
    <citation type="submission" date="2021-04" db="EMBL/GenBank/DDBJ databases">
        <title>Genome analysis of Polyangium sp.</title>
        <authorList>
            <person name="Li Y."/>
            <person name="Wang J."/>
        </authorList>
    </citation>
    <scope>NUCLEOTIDE SEQUENCE [LARGE SCALE GENOMIC DNA]</scope>
    <source>
        <strain evidence="1 2">SDU14</strain>
    </source>
</reference>